<evidence type="ECO:0000313" key="3">
    <source>
        <dbReference type="Proteomes" id="UP000179284"/>
    </source>
</evidence>
<dbReference type="EMBL" id="CP017831">
    <property type="protein sequence ID" value="AOZ97536.1"/>
    <property type="molecule type" value="Genomic_DNA"/>
</dbReference>
<dbReference type="AlphaFoldDB" id="A0A1D9P4K2"/>
<dbReference type="RefSeq" id="WP_071177128.1">
    <property type="nucleotide sequence ID" value="NZ_CP017831.1"/>
</dbReference>
<dbReference type="KEGG" id="bhu:bhn_I2504"/>
<dbReference type="Proteomes" id="UP000179284">
    <property type="component" value="Chromosome I"/>
</dbReference>
<evidence type="ECO:0000256" key="1">
    <source>
        <dbReference type="SAM" id="Phobius"/>
    </source>
</evidence>
<keyword evidence="1" id="KW-0812">Transmembrane</keyword>
<organism evidence="2 3">
    <name type="scientific">Butyrivibrio hungatei</name>
    <dbReference type="NCBI Taxonomy" id="185008"/>
    <lineage>
        <taxon>Bacteria</taxon>
        <taxon>Bacillati</taxon>
        <taxon>Bacillota</taxon>
        <taxon>Clostridia</taxon>
        <taxon>Lachnospirales</taxon>
        <taxon>Lachnospiraceae</taxon>
        <taxon>Butyrivibrio</taxon>
    </lineage>
</organism>
<keyword evidence="3" id="KW-1185">Reference proteome</keyword>
<gene>
    <name evidence="2" type="ORF">bhn_I2504</name>
</gene>
<proteinExistence type="predicted"/>
<feature type="transmembrane region" description="Helical" evidence="1">
    <location>
        <begin position="177"/>
        <end position="200"/>
    </location>
</feature>
<protein>
    <submittedName>
        <fullName evidence="2">Uncharacterized protein</fullName>
    </submittedName>
</protein>
<name>A0A1D9P4K2_9FIRM</name>
<accession>A0A1D9P4K2</accession>
<evidence type="ECO:0000313" key="2">
    <source>
        <dbReference type="EMBL" id="AOZ97536.1"/>
    </source>
</evidence>
<keyword evidence="1" id="KW-1133">Transmembrane helix</keyword>
<dbReference type="OrthoDB" id="2049100at2"/>
<sequence length="239" mass="27381">MDYKDGGIPKTIEELKDYCERNGFTASKTRFFIGFNYQGARAFGIYKDEETGEFVVYKNKDDGTRNVRYRGTDEEFAVVELYDRLQKEIDNQKLHYAAEMAERERNKYEGRSSGTYCTLDDNADSYEYIKNFHASDYPINSFVDEAKEYFKNNENDSHSSYDHYDYRGHSNSQGGGALGVIISIVILILSLLFGFGGGGFSSYDRYDSGYSSYSSYDSYDSGWSSDNWDSGSTDWGSDW</sequence>
<keyword evidence="1" id="KW-0472">Membrane</keyword>
<reference evidence="3" key="1">
    <citation type="submission" date="2016-10" db="EMBL/GenBank/DDBJ databases">
        <title>The complete genome sequence of the rumen bacterium Butyrivibrio hungatei MB2003.</title>
        <authorList>
            <person name="Palevich N."/>
            <person name="Kelly W.J."/>
            <person name="Leahy S.C."/>
            <person name="Altermann E."/>
            <person name="Rakonjac J."/>
            <person name="Attwood G.T."/>
        </authorList>
    </citation>
    <scope>NUCLEOTIDE SEQUENCE [LARGE SCALE GENOMIC DNA]</scope>
    <source>
        <strain evidence="3">MB2003</strain>
    </source>
</reference>